<dbReference type="EMBL" id="CVRI01000004">
    <property type="protein sequence ID" value="CRK87712.1"/>
    <property type="molecule type" value="Genomic_DNA"/>
</dbReference>
<dbReference type="GO" id="GO:0000978">
    <property type="term" value="F:RNA polymerase II cis-regulatory region sequence-specific DNA binding"/>
    <property type="evidence" value="ECO:0007669"/>
    <property type="project" value="TreeGrafter"/>
</dbReference>
<feature type="domain" description="C2H2-type" evidence="7">
    <location>
        <begin position="151"/>
        <end position="179"/>
    </location>
</feature>
<dbReference type="GO" id="GO:0000981">
    <property type="term" value="F:DNA-binding transcription factor activity, RNA polymerase II-specific"/>
    <property type="evidence" value="ECO:0007669"/>
    <property type="project" value="TreeGrafter"/>
</dbReference>
<accession>A0A1J1HI44</accession>
<sequence length="315" mass="37007">MEVEEGFEVCRVCLTSREATPLFSIFLLNGYDAGMMRDLAGIDVSQDEGVYDGLICSECAVELQEVHNFMAAMREAETNYFGPKREEVYGKECQKDENKSEDKVKKVGNNSKEGSVKQKKVRVNVQVKKNPKRNIRRSVKFNPRKKENRPFKCSICSHSFIYKNFLRYHLEAIHARNKRFECDLCAKQFYYLHEVKSHMKWHKNPKYNPLDSSRPHKCTHRGCNKYFNTKNHLESHVITHANYPINNPSDSSRPYKCTHRGCKKYFKRKQNLEHHMITHVDHRPFACCCKKAFKFKGQLKTHQINIHGKISKNLR</sequence>
<dbReference type="InterPro" id="IPR012934">
    <property type="entry name" value="Znf_AD"/>
</dbReference>
<dbReference type="AlphaFoldDB" id="A0A1J1HI44"/>
<evidence type="ECO:0000256" key="2">
    <source>
        <dbReference type="ARBA" id="ARBA00022737"/>
    </source>
</evidence>
<dbReference type="PANTHER" id="PTHR19818">
    <property type="entry name" value="ZINC FINGER PROTEIN ZIC AND GLI"/>
    <property type="match status" value="1"/>
</dbReference>
<dbReference type="InterPro" id="IPR050329">
    <property type="entry name" value="GLI_C2H2-zinc-finger"/>
</dbReference>
<dbReference type="Pfam" id="PF00096">
    <property type="entry name" value="zf-C2H2"/>
    <property type="match status" value="1"/>
</dbReference>
<feature type="domain" description="C2H2-type" evidence="7">
    <location>
        <begin position="180"/>
        <end position="207"/>
    </location>
</feature>
<keyword evidence="2" id="KW-0677">Repeat</keyword>
<reference evidence="9 10" key="1">
    <citation type="submission" date="2015-04" db="EMBL/GenBank/DDBJ databases">
        <authorList>
            <person name="Syromyatnikov M.Y."/>
            <person name="Popov V.N."/>
        </authorList>
    </citation>
    <scope>NUCLEOTIDE SEQUENCE [LARGE SCALE GENOMIC DNA]</scope>
</reference>
<dbReference type="SMART" id="SM00355">
    <property type="entry name" value="ZnF_C2H2"/>
    <property type="match status" value="5"/>
</dbReference>
<gene>
    <name evidence="9" type="ORF">CLUMA_CG001502</name>
</gene>
<dbReference type="PANTHER" id="PTHR19818:SF139">
    <property type="entry name" value="PAIR-RULE PROTEIN ODD-PAIRED"/>
    <property type="match status" value="1"/>
</dbReference>
<dbReference type="SUPFAM" id="SSF57667">
    <property type="entry name" value="beta-beta-alpha zinc fingers"/>
    <property type="match status" value="3"/>
</dbReference>
<keyword evidence="4 6" id="KW-0862">Zinc</keyword>
<feature type="binding site" evidence="6">
    <location>
        <position position="56"/>
    </location>
    <ligand>
        <name>Zn(2+)</name>
        <dbReference type="ChEBI" id="CHEBI:29105"/>
    </ligand>
</feature>
<keyword evidence="1 6" id="KW-0479">Metal-binding</keyword>
<evidence type="ECO:0000259" key="7">
    <source>
        <dbReference type="PROSITE" id="PS50157"/>
    </source>
</evidence>
<dbReference type="GO" id="GO:0005634">
    <property type="term" value="C:nucleus"/>
    <property type="evidence" value="ECO:0007669"/>
    <property type="project" value="InterPro"/>
</dbReference>
<feature type="binding site" evidence="6">
    <location>
        <position position="13"/>
    </location>
    <ligand>
        <name>Zn(2+)</name>
        <dbReference type="ChEBI" id="CHEBI:29105"/>
    </ligand>
</feature>
<evidence type="ECO:0000313" key="9">
    <source>
        <dbReference type="EMBL" id="CRK87712.1"/>
    </source>
</evidence>
<dbReference type="PROSITE" id="PS51915">
    <property type="entry name" value="ZAD"/>
    <property type="match status" value="1"/>
</dbReference>
<feature type="domain" description="C2H2-type" evidence="7">
    <location>
        <begin position="255"/>
        <end position="284"/>
    </location>
</feature>
<evidence type="ECO:0000256" key="6">
    <source>
        <dbReference type="PROSITE-ProRule" id="PRU01263"/>
    </source>
</evidence>
<proteinExistence type="predicted"/>
<protein>
    <submittedName>
        <fullName evidence="9">CLUMA_CG001502, isoform A</fullName>
    </submittedName>
</protein>
<evidence type="ECO:0000256" key="3">
    <source>
        <dbReference type="ARBA" id="ARBA00022771"/>
    </source>
</evidence>
<evidence type="ECO:0000256" key="4">
    <source>
        <dbReference type="ARBA" id="ARBA00022833"/>
    </source>
</evidence>
<dbReference type="Proteomes" id="UP000183832">
    <property type="component" value="Unassembled WGS sequence"/>
</dbReference>
<feature type="domain" description="ZAD" evidence="8">
    <location>
        <begin position="8"/>
        <end position="83"/>
    </location>
</feature>
<evidence type="ECO:0000313" key="10">
    <source>
        <dbReference type="Proteomes" id="UP000183832"/>
    </source>
</evidence>
<dbReference type="InterPro" id="IPR036236">
    <property type="entry name" value="Znf_C2H2_sf"/>
</dbReference>
<organism evidence="9 10">
    <name type="scientific">Clunio marinus</name>
    <dbReference type="NCBI Taxonomy" id="568069"/>
    <lineage>
        <taxon>Eukaryota</taxon>
        <taxon>Metazoa</taxon>
        <taxon>Ecdysozoa</taxon>
        <taxon>Arthropoda</taxon>
        <taxon>Hexapoda</taxon>
        <taxon>Insecta</taxon>
        <taxon>Pterygota</taxon>
        <taxon>Neoptera</taxon>
        <taxon>Endopterygota</taxon>
        <taxon>Diptera</taxon>
        <taxon>Nematocera</taxon>
        <taxon>Chironomoidea</taxon>
        <taxon>Chironomidae</taxon>
        <taxon>Clunio</taxon>
    </lineage>
</organism>
<dbReference type="PROSITE" id="PS00028">
    <property type="entry name" value="ZINC_FINGER_C2H2_1"/>
    <property type="match status" value="4"/>
</dbReference>
<dbReference type="GO" id="GO:0008270">
    <property type="term" value="F:zinc ion binding"/>
    <property type="evidence" value="ECO:0007669"/>
    <property type="project" value="UniProtKB-UniRule"/>
</dbReference>
<evidence type="ECO:0000256" key="1">
    <source>
        <dbReference type="ARBA" id="ARBA00022723"/>
    </source>
</evidence>
<evidence type="ECO:0000256" key="5">
    <source>
        <dbReference type="PROSITE-ProRule" id="PRU00042"/>
    </source>
</evidence>
<feature type="domain" description="C2H2-type" evidence="7">
    <location>
        <begin position="216"/>
        <end position="245"/>
    </location>
</feature>
<dbReference type="FunFam" id="3.30.160.60:FF:000125">
    <property type="entry name" value="Putative zinc finger protein 143"/>
    <property type="match status" value="1"/>
</dbReference>
<dbReference type="SUPFAM" id="SSF57716">
    <property type="entry name" value="Glucocorticoid receptor-like (DNA-binding domain)"/>
    <property type="match status" value="1"/>
</dbReference>
<dbReference type="GO" id="GO:0045944">
    <property type="term" value="P:positive regulation of transcription by RNA polymerase II"/>
    <property type="evidence" value="ECO:0007669"/>
    <property type="project" value="UniProtKB-ARBA"/>
</dbReference>
<dbReference type="Gene3D" id="3.30.160.60">
    <property type="entry name" value="Classic Zinc Finger"/>
    <property type="match status" value="3"/>
</dbReference>
<name>A0A1J1HI44_9DIPT</name>
<keyword evidence="3 5" id="KW-0863">Zinc-finger</keyword>
<feature type="binding site" evidence="6">
    <location>
        <position position="10"/>
    </location>
    <ligand>
        <name>Zn(2+)</name>
        <dbReference type="ChEBI" id="CHEBI:29105"/>
    </ligand>
</feature>
<dbReference type="PROSITE" id="PS50157">
    <property type="entry name" value="ZINC_FINGER_C2H2_2"/>
    <property type="match status" value="4"/>
</dbReference>
<feature type="binding site" evidence="6">
    <location>
        <position position="59"/>
    </location>
    <ligand>
        <name>Zn(2+)</name>
        <dbReference type="ChEBI" id="CHEBI:29105"/>
    </ligand>
</feature>
<dbReference type="STRING" id="568069.A0A1J1HI44"/>
<dbReference type="OrthoDB" id="6077919at2759"/>
<keyword evidence="10" id="KW-1185">Reference proteome</keyword>
<evidence type="ECO:0000259" key="8">
    <source>
        <dbReference type="PROSITE" id="PS51915"/>
    </source>
</evidence>
<dbReference type="InterPro" id="IPR013087">
    <property type="entry name" value="Znf_C2H2_type"/>
</dbReference>